<dbReference type="PANTHER" id="PTHR45828:SF9">
    <property type="entry name" value="CELL WALL INTEGRITY AND STRESS RESPONSE COMPONENT 4-LIKE-RELATED"/>
    <property type="match status" value="1"/>
</dbReference>
<comment type="subcellular location">
    <subcellularLocation>
        <location evidence="1">Secreted</location>
    </subcellularLocation>
</comment>
<dbReference type="Pfam" id="PF02014">
    <property type="entry name" value="Reeler"/>
    <property type="match status" value="1"/>
</dbReference>
<dbReference type="EMBL" id="GGMR01014765">
    <property type="protein sequence ID" value="MBY27384.1"/>
    <property type="molecule type" value="Transcribed_RNA"/>
</dbReference>
<feature type="domain" description="Reelin" evidence="10">
    <location>
        <begin position="31"/>
        <end position="202"/>
    </location>
</feature>
<evidence type="ECO:0000256" key="7">
    <source>
        <dbReference type="ARBA" id="ARBA00022859"/>
    </source>
</evidence>
<keyword evidence="6 9" id="KW-0732">Signal</keyword>
<dbReference type="CDD" id="cd08544">
    <property type="entry name" value="Reeler"/>
    <property type="match status" value="1"/>
</dbReference>
<dbReference type="InterPro" id="IPR051237">
    <property type="entry name" value="Ferric-chelate_Red/DefProt"/>
</dbReference>
<keyword evidence="4" id="KW-0929">Antimicrobial</keyword>
<dbReference type="GO" id="GO:0042742">
    <property type="term" value="P:defense response to bacterium"/>
    <property type="evidence" value="ECO:0007669"/>
    <property type="project" value="UniProtKB-KW"/>
</dbReference>
<evidence type="ECO:0000256" key="8">
    <source>
        <dbReference type="ARBA" id="ARBA00023022"/>
    </source>
</evidence>
<accession>A0A2S2PDB5</accession>
<organism evidence="11">
    <name type="scientific">Schizaphis graminum</name>
    <name type="common">Green bug aphid</name>
    <dbReference type="NCBI Taxonomy" id="13262"/>
    <lineage>
        <taxon>Eukaryota</taxon>
        <taxon>Metazoa</taxon>
        <taxon>Ecdysozoa</taxon>
        <taxon>Arthropoda</taxon>
        <taxon>Hexapoda</taxon>
        <taxon>Insecta</taxon>
        <taxon>Pterygota</taxon>
        <taxon>Neoptera</taxon>
        <taxon>Paraneoptera</taxon>
        <taxon>Hemiptera</taxon>
        <taxon>Sternorrhyncha</taxon>
        <taxon>Aphidomorpha</taxon>
        <taxon>Aphidoidea</taxon>
        <taxon>Aphididae</taxon>
        <taxon>Aphidini</taxon>
        <taxon>Schizaphis</taxon>
    </lineage>
</organism>
<dbReference type="GO" id="GO:0045087">
    <property type="term" value="P:innate immune response"/>
    <property type="evidence" value="ECO:0007669"/>
    <property type="project" value="UniProtKB-KW"/>
</dbReference>
<keyword evidence="5" id="KW-0399">Innate immunity</keyword>
<dbReference type="InterPro" id="IPR002861">
    <property type="entry name" value="Reeler_dom"/>
</dbReference>
<name>A0A2S2PDB5_SCHGA</name>
<evidence type="ECO:0000256" key="9">
    <source>
        <dbReference type="SAM" id="SignalP"/>
    </source>
</evidence>
<feature type="signal peptide" evidence="9">
    <location>
        <begin position="1"/>
        <end position="36"/>
    </location>
</feature>
<keyword evidence="7" id="KW-0391">Immunity</keyword>
<gene>
    <name evidence="11" type="primary">l(2)34Fc_0</name>
    <name evidence="11" type="ORF">g.62241</name>
</gene>
<dbReference type="InterPro" id="IPR042307">
    <property type="entry name" value="Reeler_sf"/>
</dbReference>
<dbReference type="PROSITE" id="PS51019">
    <property type="entry name" value="REELIN"/>
    <property type="match status" value="1"/>
</dbReference>
<evidence type="ECO:0000256" key="1">
    <source>
        <dbReference type="ARBA" id="ARBA00004613"/>
    </source>
</evidence>
<protein>
    <submittedName>
        <fullName evidence="11">Defense protein l(2)34Fc</fullName>
    </submittedName>
</protein>
<evidence type="ECO:0000256" key="6">
    <source>
        <dbReference type="ARBA" id="ARBA00022729"/>
    </source>
</evidence>
<feature type="chain" id="PRO_5015615951" evidence="9">
    <location>
        <begin position="37"/>
        <end position="219"/>
    </location>
</feature>
<evidence type="ECO:0000313" key="11">
    <source>
        <dbReference type="EMBL" id="MBY27384.1"/>
    </source>
</evidence>
<evidence type="ECO:0000256" key="4">
    <source>
        <dbReference type="ARBA" id="ARBA00022529"/>
    </source>
</evidence>
<evidence type="ECO:0000256" key="2">
    <source>
        <dbReference type="ARBA" id="ARBA00008501"/>
    </source>
</evidence>
<dbReference type="PANTHER" id="PTHR45828">
    <property type="entry name" value="CYTOCHROME B561/FERRIC REDUCTASE TRANSMEMBRANE"/>
    <property type="match status" value="1"/>
</dbReference>
<keyword evidence="8" id="KW-0044">Antibiotic</keyword>
<dbReference type="GO" id="GO:0005576">
    <property type="term" value="C:extracellular region"/>
    <property type="evidence" value="ECO:0007669"/>
    <property type="project" value="UniProtKB-SubCell"/>
</dbReference>
<reference evidence="11" key="1">
    <citation type="submission" date="2018-04" db="EMBL/GenBank/DDBJ databases">
        <title>Transcriptome of Schizaphis graminum biotype I.</title>
        <authorList>
            <person name="Scully E.D."/>
            <person name="Geib S.M."/>
            <person name="Palmer N.A."/>
            <person name="Koch K."/>
            <person name="Bradshaw J."/>
            <person name="Heng-Moss T."/>
            <person name="Sarath G."/>
        </authorList>
    </citation>
    <scope>NUCLEOTIDE SEQUENCE</scope>
</reference>
<proteinExistence type="inferred from homology"/>
<evidence type="ECO:0000256" key="5">
    <source>
        <dbReference type="ARBA" id="ARBA00022588"/>
    </source>
</evidence>
<evidence type="ECO:0000259" key="10">
    <source>
        <dbReference type="PROSITE" id="PS51019"/>
    </source>
</evidence>
<dbReference type="GO" id="GO:0016020">
    <property type="term" value="C:membrane"/>
    <property type="evidence" value="ECO:0007669"/>
    <property type="project" value="TreeGrafter"/>
</dbReference>
<dbReference type="Gene3D" id="2.60.40.4060">
    <property type="entry name" value="Reeler domain"/>
    <property type="match status" value="1"/>
</dbReference>
<comment type="similarity">
    <text evidence="2">Belongs to the insect defense protein family.</text>
</comment>
<keyword evidence="3" id="KW-0964">Secreted</keyword>
<sequence length="219" mass="24918">MVVETRRRRAGATRTSVQTATALLLVFLLQAHGTQAVTDAMLKIACSDMTPRHPGYRPENVKDTPCPYRLIVDPSTPVVPGNLVNLTLTSVGTTMPFKGFMVQARDANGRTIGTFLPECRNARKHHMITCSNGEEPYNAVVQSNNKYKLKDTFTWIAPLSLKGSFRFKFTVVLNFEHFWTNQETEDIPVAELSQEEFELKNSFNHEYYIYNLYIKNCFV</sequence>
<evidence type="ECO:0000256" key="3">
    <source>
        <dbReference type="ARBA" id="ARBA00022525"/>
    </source>
</evidence>
<dbReference type="AlphaFoldDB" id="A0A2S2PDB5"/>